<feature type="region of interest" description="Disordered" evidence="1">
    <location>
        <begin position="11"/>
        <end position="30"/>
    </location>
</feature>
<gene>
    <name evidence="2" type="ORF">EYF80_033089</name>
</gene>
<evidence type="ECO:0000313" key="2">
    <source>
        <dbReference type="EMBL" id="TNN56662.1"/>
    </source>
</evidence>
<evidence type="ECO:0000313" key="3">
    <source>
        <dbReference type="Proteomes" id="UP000314294"/>
    </source>
</evidence>
<name>A0A4Z2GV94_9TELE</name>
<sequence>MVSVLTFHGLSVPGGSSTSPSTSLTDTQLGESRVVDPATKCVFLELQQLDHQTRQGFTGWRVILDRLGPDKRPQQLARIAAPPLCQRAAIDDHLLVVLADPLPHRLELGHGLGALPEFGRRAAVFLSAHCGPAADRAGGRSA</sequence>
<proteinExistence type="predicted"/>
<dbReference type="EMBL" id="SRLO01000423">
    <property type="protein sequence ID" value="TNN56662.1"/>
    <property type="molecule type" value="Genomic_DNA"/>
</dbReference>
<reference evidence="2 3" key="1">
    <citation type="submission" date="2019-03" db="EMBL/GenBank/DDBJ databases">
        <title>First draft genome of Liparis tanakae, snailfish: a comprehensive survey of snailfish specific genes.</title>
        <authorList>
            <person name="Kim W."/>
            <person name="Song I."/>
            <person name="Jeong J.-H."/>
            <person name="Kim D."/>
            <person name="Kim S."/>
            <person name="Ryu S."/>
            <person name="Song J.Y."/>
            <person name="Lee S.K."/>
        </authorList>
    </citation>
    <scope>NUCLEOTIDE SEQUENCE [LARGE SCALE GENOMIC DNA]</scope>
    <source>
        <tissue evidence="2">Muscle</tissue>
    </source>
</reference>
<keyword evidence="3" id="KW-1185">Reference proteome</keyword>
<dbReference type="AlphaFoldDB" id="A0A4Z2GV94"/>
<comment type="caution">
    <text evidence="2">The sequence shown here is derived from an EMBL/GenBank/DDBJ whole genome shotgun (WGS) entry which is preliminary data.</text>
</comment>
<organism evidence="2 3">
    <name type="scientific">Liparis tanakae</name>
    <name type="common">Tanaka's snailfish</name>
    <dbReference type="NCBI Taxonomy" id="230148"/>
    <lineage>
        <taxon>Eukaryota</taxon>
        <taxon>Metazoa</taxon>
        <taxon>Chordata</taxon>
        <taxon>Craniata</taxon>
        <taxon>Vertebrata</taxon>
        <taxon>Euteleostomi</taxon>
        <taxon>Actinopterygii</taxon>
        <taxon>Neopterygii</taxon>
        <taxon>Teleostei</taxon>
        <taxon>Neoteleostei</taxon>
        <taxon>Acanthomorphata</taxon>
        <taxon>Eupercaria</taxon>
        <taxon>Perciformes</taxon>
        <taxon>Cottioidei</taxon>
        <taxon>Cottales</taxon>
        <taxon>Liparidae</taxon>
        <taxon>Liparis</taxon>
    </lineage>
</organism>
<accession>A0A4Z2GV94</accession>
<evidence type="ECO:0000256" key="1">
    <source>
        <dbReference type="SAM" id="MobiDB-lite"/>
    </source>
</evidence>
<feature type="compositionally biased region" description="Low complexity" evidence="1">
    <location>
        <begin position="11"/>
        <end position="25"/>
    </location>
</feature>
<protein>
    <submittedName>
        <fullName evidence="2">Uncharacterized protein</fullName>
    </submittedName>
</protein>
<dbReference type="Proteomes" id="UP000314294">
    <property type="component" value="Unassembled WGS sequence"/>
</dbReference>